<dbReference type="AlphaFoldDB" id="A0A257SI38"/>
<proteinExistence type="predicted"/>
<reference evidence="3 4" key="1">
    <citation type="submission" date="2017-03" db="EMBL/GenBank/DDBJ databases">
        <title>Lifting the veil on microbial sulfur biogeochemistry in mining wastewaters.</title>
        <authorList>
            <person name="Kantor R.S."/>
            <person name="Colenbrander Nelson T."/>
            <person name="Marshall S."/>
            <person name="Bennett D."/>
            <person name="Apte S."/>
            <person name="Camacho D."/>
            <person name="Thomas B.C."/>
            <person name="Warren L.A."/>
            <person name="Banfield J.F."/>
        </authorList>
    </citation>
    <scope>NUCLEOTIDE SEQUENCE [LARGE SCALE GENOMIC DNA]</scope>
    <source>
        <strain evidence="3">21-59-9</strain>
    </source>
</reference>
<evidence type="ECO:0000259" key="2">
    <source>
        <dbReference type="PROSITE" id="PS51176"/>
    </source>
</evidence>
<dbReference type="Gene3D" id="3.40.50.720">
    <property type="entry name" value="NAD(P)-binding Rossmann-like Domain"/>
    <property type="match status" value="1"/>
</dbReference>
<evidence type="ECO:0000256" key="1">
    <source>
        <dbReference type="ARBA" id="ARBA00023002"/>
    </source>
</evidence>
<evidence type="ECO:0000313" key="3">
    <source>
        <dbReference type="EMBL" id="OYV72878.1"/>
    </source>
</evidence>
<dbReference type="SUPFAM" id="SSF48179">
    <property type="entry name" value="6-phosphogluconate dehydrogenase C-terminal domain-like"/>
    <property type="match status" value="1"/>
</dbReference>
<dbReference type="GO" id="GO:0004665">
    <property type="term" value="F:prephenate dehydrogenase (NADP+) activity"/>
    <property type="evidence" value="ECO:0007669"/>
    <property type="project" value="InterPro"/>
</dbReference>
<comment type="caution">
    <text evidence="3">The sequence shown here is derived from an EMBL/GenBank/DDBJ whole genome shotgun (WGS) entry which is preliminary data.</text>
</comment>
<keyword evidence="1" id="KW-0560">Oxidoreductase</keyword>
<dbReference type="SUPFAM" id="SSF51735">
    <property type="entry name" value="NAD(P)-binding Rossmann-fold domains"/>
    <property type="match status" value="1"/>
</dbReference>
<dbReference type="InterPro" id="IPR008927">
    <property type="entry name" value="6-PGluconate_DH-like_C_sf"/>
</dbReference>
<protein>
    <submittedName>
        <fullName evidence="3">Prephenate dehydrogenase</fullName>
    </submittedName>
</protein>
<dbReference type="Pfam" id="PF20463">
    <property type="entry name" value="PDH_C"/>
    <property type="match status" value="1"/>
</dbReference>
<dbReference type="Pfam" id="PF02153">
    <property type="entry name" value="PDH_N"/>
    <property type="match status" value="1"/>
</dbReference>
<dbReference type="PROSITE" id="PS51176">
    <property type="entry name" value="PDH_ADH"/>
    <property type="match status" value="1"/>
</dbReference>
<dbReference type="PANTHER" id="PTHR21363:SF0">
    <property type="entry name" value="PREPHENATE DEHYDROGENASE [NADP(+)]"/>
    <property type="match status" value="1"/>
</dbReference>
<dbReference type="GO" id="GO:0008977">
    <property type="term" value="F:prephenate dehydrogenase (NAD+) activity"/>
    <property type="evidence" value="ECO:0007669"/>
    <property type="project" value="InterPro"/>
</dbReference>
<dbReference type="InterPro" id="IPR046825">
    <property type="entry name" value="PDH_C"/>
</dbReference>
<dbReference type="EMBL" id="NCBC01000785">
    <property type="protein sequence ID" value="OYV72878.1"/>
    <property type="molecule type" value="Genomic_DNA"/>
</dbReference>
<gene>
    <name evidence="3" type="ORF">B7Z70_14160</name>
</gene>
<dbReference type="GO" id="GO:0070403">
    <property type="term" value="F:NAD+ binding"/>
    <property type="evidence" value="ECO:0007669"/>
    <property type="project" value="InterPro"/>
</dbReference>
<dbReference type="Gene3D" id="1.10.3660.10">
    <property type="entry name" value="6-phosphogluconate dehydrogenase C-terminal like domain"/>
    <property type="match status" value="1"/>
</dbReference>
<sequence length="291" mass="31077">MPDFPFHRVAIVGLGLIGGSVAKALRATDFSGTVWGVVADKEEARRIRKAAGKWQITLSHVLAPALQDADLVILATPPQMLMAQLPEVARLVSPTAVVSDVASVKAPVAQLGAQLLGDRFVAAHPLVGGEKTGFSAARKRLYQGARVVLTPSPDQAGGSLEVMRTFWQMLGATIVQMTPEAHDYALAATSHVPHLLAFAYMAGLEGQADALQQLAGGGLRDFSRIAASDPRLWADILWENRAAVRQHLSTVQRTLGAAERMLAGNDAQALSDLLGRGQSCRRQFQFPPVHS</sequence>
<dbReference type="PANTHER" id="PTHR21363">
    <property type="entry name" value="PREPHENATE DEHYDROGENASE"/>
    <property type="match status" value="1"/>
</dbReference>
<dbReference type="GO" id="GO:0006571">
    <property type="term" value="P:tyrosine biosynthetic process"/>
    <property type="evidence" value="ECO:0007669"/>
    <property type="project" value="InterPro"/>
</dbReference>
<evidence type="ECO:0000313" key="4">
    <source>
        <dbReference type="Proteomes" id="UP000216779"/>
    </source>
</evidence>
<feature type="domain" description="Prephenate/arogenate dehydrogenase" evidence="2">
    <location>
        <begin position="7"/>
        <end position="291"/>
    </location>
</feature>
<dbReference type="InterPro" id="IPR050812">
    <property type="entry name" value="Preph/Arog_dehydrog"/>
</dbReference>
<dbReference type="InterPro" id="IPR046826">
    <property type="entry name" value="PDH_N"/>
</dbReference>
<dbReference type="InterPro" id="IPR036291">
    <property type="entry name" value="NAD(P)-bd_dom_sf"/>
</dbReference>
<name>A0A257SI38_9PROT</name>
<accession>A0A257SI38</accession>
<organism evidence="3 4">
    <name type="scientific">Acidithiobacillus ferrivorans</name>
    <dbReference type="NCBI Taxonomy" id="160808"/>
    <lineage>
        <taxon>Bacteria</taxon>
        <taxon>Pseudomonadati</taxon>
        <taxon>Pseudomonadota</taxon>
        <taxon>Acidithiobacillia</taxon>
        <taxon>Acidithiobacillales</taxon>
        <taxon>Acidithiobacillaceae</taxon>
        <taxon>Acidithiobacillus</taxon>
    </lineage>
</organism>
<dbReference type="Proteomes" id="UP000216779">
    <property type="component" value="Unassembled WGS sequence"/>
</dbReference>
<dbReference type="InterPro" id="IPR003099">
    <property type="entry name" value="Prephen_DH"/>
</dbReference>